<evidence type="ECO:0000256" key="1">
    <source>
        <dbReference type="SAM" id="MobiDB-lite"/>
    </source>
</evidence>
<feature type="compositionally biased region" description="Pro residues" evidence="1">
    <location>
        <begin position="23"/>
        <end position="44"/>
    </location>
</feature>
<feature type="region of interest" description="Disordered" evidence="1">
    <location>
        <begin position="145"/>
        <end position="172"/>
    </location>
</feature>
<dbReference type="EMBL" id="JACEIK010000707">
    <property type="protein sequence ID" value="MCD7461207.1"/>
    <property type="molecule type" value="Genomic_DNA"/>
</dbReference>
<gene>
    <name evidence="2" type="ORF">HAX54_045530</name>
</gene>
<organism evidence="2 3">
    <name type="scientific">Datura stramonium</name>
    <name type="common">Jimsonweed</name>
    <name type="synonym">Common thornapple</name>
    <dbReference type="NCBI Taxonomy" id="4076"/>
    <lineage>
        <taxon>Eukaryota</taxon>
        <taxon>Viridiplantae</taxon>
        <taxon>Streptophyta</taxon>
        <taxon>Embryophyta</taxon>
        <taxon>Tracheophyta</taxon>
        <taxon>Spermatophyta</taxon>
        <taxon>Magnoliopsida</taxon>
        <taxon>eudicotyledons</taxon>
        <taxon>Gunneridae</taxon>
        <taxon>Pentapetalae</taxon>
        <taxon>asterids</taxon>
        <taxon>lamiids</taxon>
        <taxon>Solanales</taxon>
        <taxon>Solanaceae</taxon>
        <taxon>Solanoideae</taxon>
        <taxon>Datureae</taxon>
        <taxon>Datura</taxon>
    </lineage>
</organism>
<feature type="compositionally biased region" description="Pro residues" evidence="1">
    <location>
        <begin position="162"/>
        <end position="172"/>
    </location>
</feature>
<comment type="caution">
    <text evidence="2">The sequence shown here is derived from an EMBL/GenBank/DDBJ whole genome shotgun (WGS) entry which is preliminary data.</text>
</comment>
<evidence type="ECO:0000313" key="2">
    <source>
        <dbReference type="EMBL" id="MCD7461207.1"/>
    </source>
</evidence>
<keyword evidence="3" id="KW-1185">Reference proteome</keyword>
<feature type="compositionally biased region" description="Low complexity" evidence="1">
    <location>
        <begin position="59"/>
        <end position="70"/>
    </location>
</feature>
<proteinExistence type="predicted"/>
<sequence length="172" mass="18024">MTTSPSHVAPSTASTPPMYTPLDIPPSPPHIPDVPPLASLPPPNEGEIGSLMASLTDGSSNSSMEISHSSLYPEDELATGPSSPKTDVDLSALIADIQDDMFFQIRGPYPLLRIDPPGISRKALGKGCVQLSAISMHPRSLVSLAPASQTQARRPDVASPSIVPPSFPIPKT</sequence>
<feature type="region of interest" description="Disordered" evidence="1">
    <location>
        <begin position="1"/>
        <end position="85"/>
    </location>
</feature>
<name>A0ABS8SS59_DATST</name>
<feature type="compositionally biased region" description="Polar residues" evidence="1">
    <location>
        <begin position="1"/>
        <end position="17"/>
    </location>
</feature>
<dbReference type="Proteomes" id="UP000823775">
    <property type="component" value="Unassembled WGS sequence"/>
</dbReference>
<reference evidence="2 3" key="1">
    <citation type="journal article" date="2021" name="BMC Genomics">
        <title>Datura genome reveals duplications of psychoactive alkaloid biosynthetic genes and high mutation rate following tissue culture.</title>
        <authorList>
            <person name="Rajewski A."/>
            <person name="Carter-House D."/>
            <person name="Stajich J."/>
            <person name="Litt A."/>
        </authorList>
    </citation>
    <scope>NUCLEOTIDE SEQUENCE [LARGE SCALE GENOMIC DNA]</scope>
    <source>
        <strain evidence="2">AR-01</strain>
    </source>
</reference>
<evidence type="ECO:0000313" key="3">
    <source>
        <dbReference type="Proteomes" id="UP000823775"/>
    </source>
</evidence>
<accession>A0ABS8SS59</accession>
<protein>
    <submittedName>
        <fullName evidence="2">Uncharacterized protein</fullName>
    </submittedName>
</protein>